<dbReference type="InterPro" id="IPR050336">
    <property type="entry name" value="Chromosome_partition/occlusion"/>
</dbReference>
<dbReference type="AlphaFoldDB" id="A0A225MWV1"/>
<proteinExistence type="inferred from homology"/>
<evidence type="ECO:0000256" key="1">
    <source>
        <dbReference type="ARBA" id="ARBA00006295"/>
    </source>
</evidence>
<comment type="caution">
    <text evidence="3">The sequence shown here is derived from an EMBL/GenBank/DDBJ whole genome shotgun (WGS) entry which is preliminary data.</text>
</comment>
<dbReference type="InterPro" id="IPR036086">
    <property type="entry name" value="ParB/Sulfiredoxin_sf"/>
</dbReference>
<evidence type="ECO:0000259" key="2">
    <source>
        <dbReference type="SMART" id="SM00470"/>
    </source>
</evidence>
<feature type="domain" description="ParB-like N-terminal" evidence="2">
    <location>
        <begin position="6"/>
        <end position="103"/>
    </location>
</feature>
<dbReference type="NCBIfam" id="TIGR00180">
    <property type="entry name" value="parB_part"/>
    <property type="match status" value="1"/>
</dbReference>
<dbReference type="SUPFAM" id="SSF110849">
    <property type="entry name" value="ParB/Sulfiredoxin"/>
    <property type="match status" value="1"/>
</dbReference>
<gene>
    <name evidence="3" type="ORF">CEY11_02060</name>
</gene>
<name>A0A225MWV1_9BURK</name>
<dbReference type="InterPro" id="IPR003115">
    <property type="entry name" value="ParB_N"/>
</dbReference>
<keyword evidence="4" id="KW-1185">Reference proteome</keyword>
<reference evidence="4" key="1">
    <citation type="submission" date="2017-06" db="EMBL/GenBank/DDBJ databases">
        <title>Herbaspirillum phytohormonus sp. nov., isolated from the root nodule of Robinia pseudoacacia in lead-zinc mine.</title>
        <authorList>
            <person name="Fan M."/>
            <person name="Lin Y."/>
        </authorList>
    </citation>
    <scope>NUCLEOTIDE SEQUENCE [LARGE SCALE GENOMIC DNA]</scope>
    <source>
        <strain evidence="4">SC-089</strain>
    </source>
</reference>
<dbReference type="PANTHER" id="PTHR33375">
    <property type="entry name" value="CHROMOSOME-PARTITIONING PROTEIN PARB-RELATED"/>
    <property type="match status" value="1"/>
</dbReference>
<evidence type="ECO:0000313" key="3">
    <source>
        <dbReference type="EMBL" id="OWT65552.1"/>
    </source>
</evidence>
<dbReference type="Pfam" id="PF02195">
    <property type="entry name" value="ParB_N"/>
    <property type="match status" value="1"/>
</dbReference>
<dbReference type="GO" id="GO:0007059">
    <property type="term" value="P:chromosome segregation"/>
    <property type="evidence" value="ECO:0007669"/>
    <property type="project" value="TreeGrafter"/>
</dbReference>
<dbReference type="EMBL" id="NJIH01000002">
    <property type="protein sequence ID" value="OWT65552.1"/>
    <property type="molecule type" value="Genomic_DNA"/>
</dbReference>
<dbReference type="RefSeq" id="WP_088601702.1">
    <property type="nucleotide sequence ID" value="NZ_NJIH01000002.1"/>
</dbReference>
<organism evidence="3 4">
    <name type="scientific">Candidimonas nitroreducens</name>
    <dbReference type="NCBI Taxonomy" id="683354"/>
    <lineage>
        <taxon>Bacteria</taxon>
        <taxon>Pseudomonadati</taxon>
        <taxon>Pseudomonadota</taxon>
        <taxon>Betaproteobacteria</taxon>
        <taxon>Burkholderiales</taxon>
        <taxon>Alcaligenaceae</taxon>
        <taxon>Candidimonas</taxon>
    </lineage>
</organism>
<dbReference type="OrthoDB" id="9813122at2"/>
<accession>A0A225MWV1</accession>
<dbReference type="Gene3D" id="3.90.1530.30">
    <property type="match status" value="1"/>
</dbReference>
<dbReference type="CDD" id="cd16406">
    <property type="entry name" value="ParB_N_like"/>
    <property type="match status" value="1"/>
</dbReference>
<dbReference type="Gene3D" id="1.10.10.2830">
    <property type="match status" value="1"/>
</dbReference>
<dbReference type="Proteomes" id="UP000214603">
    <property type="component" value="Unassembled WGS sequence"/>
</dbReference>
<dbReference type="GO" id="GO:0003677">
    <property type="term" value="F:DNA binding"/>
    <property type="evidence" value="ECO:0007669"/>
    <property type="project" value="InterPro"/>
</dbReference>
<evidence type="ECO:0000313" key="4">
    <source>
        <dbReference type="Proteomes" id="UP000214603"/>
    </source>
</evidence>
<protein>
    <submittedName>
        <fullName evidence="3">Chromosome partitioning protein ParB</fullName>
    </submittedName>
</protein>
<dbReference type="GO" id="GO:0005694">
    <property type="term" value="C:chromosome"/>
    <property type="evidence" value="ECO:0007669"/>
    <property type="project" value="TreeGrafter"/>
</dbReference>
<comment type="similarity">
    <text evidence="1">Belongs to the ParB family.</text>
</comment>
<dbReference type="InterPro" id="IPR004437">
    <property type="entry name" value="ParB/RepB/Spo0J"/>
</dbReference>
<dbReference type="SMART" id="SM00470">
    <property type="entry name" value="ParB"/>
    <property type="match status" value="1"/>
</dbReference>
<sequence>MTNTIIELDPAKLIVSVRYQARKTPGQQPLPELADSIAAQGLLQNLVVAKAKKRGMYEVVAGGRRLQAIELLRADGRWPEGQRVHALLVEGNSAFEASITENVQREAMHPADEFEAFAALIEQGRSIEDVAARFAVSPLVVKRRMRLAGVASELIDAYRVGEMSLEVLMAFTITDDQQRQRDAWVGLSEWERRNAHIVRNRLAADELTAADGVVHFVGLDAYRAAGGRCYQDLFAQADDGRGTYVQDRTLIETLALDKLGAAAQTVRTEGWAWVDVCIDVDNGLLSRFGRVWPEARHLTEAEQSRLDDLTVQRAAIHEKMDAVADDDDDTEWLDLDQQSDELGAHIENIHDAAKQWPSDMMGVAGAIVTIGFDGIEKIHRGLIRPEHRQGAVQASKGEAGGAGAHVSLPQAKTRPMHSERLVRQLTANKVGIVAAELAAKPGIALAALVASLVRKMMIGGYYGGESFGIGISIQQEALEQNAPDFAQSRAGMELARIQQHWIDLLPKGEHGDTGDVMQWALAQDAATLLDLLAYLVASSVQGIRHQENSASTALDELAAIADVDPARWWEPSAESYLSHVSKGRIIDVVAEGVSKEAAVPLAKMKKAEAVLAAQQALVGRGWLPEILHIRTE</sequence>
<dbReference type="SUPFAM" id="SSF109709">
    <property type="entry name" value="KorB DNA-binding domain-like"/>
    <property type="match status" value="1"/>
</dbReference>
<dbReference type="PANTHER" id="PTHR33375:SF7">
    <property type="entry name" value="CHROMOSOME 2-PARTITIONING PROTEIN PARB-RELATED"/>
    <property type="match status" value="1"/>
</dbReference>